<dbReference type="HOGENOM" id="CLU_112378_0_0_7"/>
<gene>
    <name evidence="1" type="ordered locus">Dvul_1284</name>
</gene>
<reference evidence="2" key="1">
    <citation type="journal article" date="2009" name="Environ. Microbiol.">
        <title>Contribution of mobile genetic elements to Desulfovibrio vulgaris genome plasticity.</title>
        <authorList>
            <person name="Walker C.B."/>
            <person name="Stolyar S."/>
            <person name="Chivian D."/>
            <person name="Pinel N."/>
            <person name="Gabster J.A."/>
            <person name="Dehal P.S."/>
            <person name="He Z."/>
            <person name="Yang Z.K."/>
            <person name="Yen H.C."/>
            <person name="Zhou J."/>
            <person name="Wall J.D."/>
            <person name="Hazen T.C."/>
            <person name="Arkin A.P."/>
            <person name="Stahl D.A."/>
        </authorList>
    </citation>
    <scope>NUCLEOTIDE SEQUENCE [LARGE SCALE GENOMIC DNA]</scope>
    <source>
        <strain evidence="2">DP4</strain>
    </source>
</reference>
<name>A0A0H3A7Z9_NITV4</name>
<dbReference type="Proteomes" id="UP000009173">
    <property type="component" value="Chromosome"/>
</dbReference>
<dbReference type="AlphaFoldDB" id="A0A0H3A7Z9"/>
<sequence length="213" mass="22652">MRTTGIGSYTMAYGNGIDFANLKQSNTKDATASDKTSGTSGGKTSATGAYAGATSGTLALQLRSLFEGMKLSGGSQVSFASLQKYREGLEASFSETVRKDLLALGVDKDIEFRLASDGQGGVSVVSNHADKAKVEKYFKDNPDMVAKFNDIQALTGLDQARKAQQISPAALRTRIQMESMALWFDSTSNGGGSSILDFNMQASNFLASINRRV</sequence>
<evidence type="ECO:0000313" key="1">
    <source>
        <dbReference type="EMBL" id="ABM28303.1"/>
    </source>
</evidence>
<organism evidence="1 2">
    <name type="scientific">Nitratidesulfovibrio vulgaris (strain DP4)</name>
    <name type="common">Desulfovibrio vulgaris</name>
    <dbReference type="NCBI Taxonomy" id="391774"/>
    <lineage>
        <taxon>Bacteria</taxon>
        <taxon>Pseudomonadati</taxon>
        <taxon>Thermodesulfobacteriota</taxon>
        <taxon>Desulfovibrionia</taxon>
        <taxon>Desulfovibrionales</taxon>
        <taxon>Desulfovibrionaceae</taxon>
        <taxon>Nitratidesulfovibrio</taxon>
    </lineage>
</organism>
<dbReference type="KEGG" id="dvl:Dvul_1284"/>
<dbReference type="RefSeq" id="WP_010939166.1">
    <property type="nucleotide sequence ID" value="NC_008751.1"/>
</dbReference>
<accession>A0A0H3A7Z9</accession>
<proteinExistence type="predicted"/>
<evidence type="ECO:0000313" key="2">
    <source>
        <dbReference type="Proteomes" id="UP000009173"/>
    </source>
</evidence>
<protein>
    <submittedName>
        <fullName evidence="1">Uncharacterized protein</fullName>
    </submittedName>
</protein>
<dbReference type="EMBL" id="CP000527">
    <property type="protein sequence ID" value="ABM28303.1"/>
    <property type="molecule type" value="Genomic_DNA"/>
</dbReference>